<feature type="compositionally biased region" description="Low complexity" evidence="2">
    <location>
        <begin position="156"/>
        <end position="181"/>
    </location>
</feature>
<sequence>MGSWTQGMIGLAGFTVDAITGLGALGVQAQNAETNRQLATLQAEALKQQLAANKLSMEQWEKINNPASMLSSATAAGFDPVAAMQIASRGTVSRWHGGVQLAPLSQVQVDGLRGTALARAGLQAGGTFTTGVRGPYRLQAGRPVYRRDSISSWAESTSTMSTRVRSPSVTSASSSGSSTSSLGPRPVVVIPGSTSATWVPGSEA</sequence>
<keyword evidence="1" id="KW-0175">Coiled coil</keyword>
<organism evidence="3">
    <name type="scientific">Bat sapovirus TLC34/HK</name>
    <dbReference type="NCBI Taxonomy" id="1185356"/>
    <lineage>
        <taxon>Viruses</taxon>
        <taxon>Riboviria</taxon>
        <taxon>Orthornavirae</taxon>
        <taxon>Pisuviricota</taxon>
        <taxon>Pisoniviricetes</taxon>
        <taxon>Picornavirales</taxon>
        <taxon>Caliciviridae</taxon>
        <taxon>Sapovirus</taxon>
    </lineage>
</organism>
<proteinExistence type="predicted"/>
<reference evidence="3" key="1">
    <citation type="journal article" date="2012" name="PLoS ONE">
        <title>Discovery and genomic characterization of a novel bat sapovirus with unusual genomic features and phylogenetic position.</title>
        <authorList>
            <person name="Tse H."/>
            <person name="Chan W.M."/>
            <person name="Li K.S."/>
            <person name="Lau S.K."/>
            <person name="Woo P.C."/>
            <person name="Yuen K.Y."/>
        </authorList>
    </citation>
    <scope>NUCLEOTIDE SEQUENCE</scope>
    <source>
        <strain evidence="3">TLC34/HK</strain>
    </source>
</reference>
<evidence type="ECO:0000256" key="1">
    <source>
        <dbReference type="SAM" id="Coils"/>
    </source>
</evidence>
<feature type="region of interest" description="Disordered" evidence="2">
    <location>
        <begin position="155"/>
        <end position="204"/>
    </location>
</feature>
<name>I2APU3_9CALI</name>
<protein>
    <submittedName>
        <fullName evidence="3">VP2</fullName>
    </submittedName>
</protein>
<dbReference type="EMBL" id="JN899072">
    <property type="protein sequence ID" value="AFJ39351.1"/>
    <property type="molecule type" value="Genomic_RNA"/>
</dbReference>
<evidence type="ECO:0000313" key="3">
    <source>
        <dbReference type="EMBL" id="AFJ39351.1"/>
    </source>
</evidence>
<feature type="coiled-coil region" evidence="1">
    <location>
        <begin position="24"/>
        <end position="63"/>
    </location>
</feature>
<accession>I2APU3</accession>
<evidence type="ECO:0000256" key="2">
    <source>
        <dbReference type="SAM" id="MobiDB-lite"/>
    </source>
</evidence>